<dbReference type="EMBL" id="BLAL01000079">
    <property type="protein sequence ID" value="GES84147.1"/>
    <property type="molecule type" value="Genomic_DNA"/>
</dbReference>
<sequence length="73" mass="8645">MSVIEITFFYCFLNEHITVQFGIISNDLIEVTGFLKSLGRVELATSFFGWLLLIRFCIKYCFNFRLFSKLYNL</sequence>
<proteinExistence type="predicted"/>
<protein>
    <submittedName>
        <fullName evidence="1">Uncharacterized protein</fullName>
    </submittedName>
</protein>
<accession>A0A8H3L9H2</accession>
<evidence type="ECO:0000313" key="1">
    <source>
        <dbReference type="EMBL" id="GES84147.1"/>
    </source>
</evidence>
<gene>
    <name evidence="1" type="ORF">RCL2_001128100</name>
</gene>
<comment type="caution">
    <text evidence="1">The sequence shown here is derived from an EMBL/GenBank/DDBJ whole genome shotgun (WGS) entry which is preliminary data.</text>
</comment>
<name>A0A8H3L9H2_9GLOM</name>
<reference evidence="1" key="1">
    <citation type="submission" date="2019-10" db="EMBL/GenBank/DDBJ databases">
        <title>Conservation and host-specific expression of non-tandemly repeated heterogenous ribosome RNA gene in arbuscular mycorrhizal fungi.</title>
        <authorList>
            <person name="Maeda T."/>
            <person name="Kobayashi Y."/>
            <person name="Nakagawa T."/>
            <person name="Ezawa T."/>
            <person name="Yamaguchi K."/>
            <person name="Bino T."/>
            <person name="Nishimoto Y."/>
            <person name="Shigenobu S."/>
            <person name="Kawaguchi M."/>
        </authorList>
    </citation>
    <scope>NUCLEOTIDE SEQUENCE</scope>
    <source>
        <strain evidence="1">HR1</strain>
    </source>
</reference>
<evidence type="ECO:0000313" key="2">
    <source>
        <dbReference type="Proteomes" id="UP000615446"/>
    </source>
</evidence>
<dbReference type="Proteomes" id="UP000615446">
    <property type="component" value="Unassembled WGS sequence"/>
</dbReference>
<organism evidence="1 2">
    <name type="scientific">Rhizophagus clarus</name>
    <dbReference type="NCBI Taxonomy" id="94130"/>
    <lineage>
        <taxon>Eukaryota</taxon>
        <taxon>Fungi</taxon>
        <taxon>Fungi incertae sedis</taxon>
        <taxon>Mucoromycota</taxon>
        <taxon>Glomeromycotina</taxon>
        <taxon>Glomeromycetes</taxon>
        <taxon>Glomerales</taxon>
        <taxon>Glomeraceae</taxon>
        <taxon>Rhizophagus</taxon>
    </lineage>
</organism>
<dbReference type="AlphaFoldDB" id="A0A8H3L9H2"/>